<feature type="transmembrane region" description="Helical" evidence="6">
    <location>
        <begin position="53"/>
        <end position="72"/>
    </location>
</feature>
<evidence type="ECO:0000313" key="8">
    <source>
        <dbReference type="EMBL" id="OCA91805.1"/>
    </source>
</evidence>
<sequence>MLSILGYMMVITFLCLIMSKRVSPFVGLTIIPIVFGIIGGFGKELGTFMMEGIQNVAPTAVLLLFAILYFGIMLDTGLFDPMTTKIIQLAKGDPLKIIVGSAILAGIIGFDGDGSTTMMICVTAFLPLYKKLRISPVILASITIMQIGITTLVPWGGPAGRVGSVLNIDPTTLYLKMLPGMLISLLYVVGVAYFIGLRERARCRKEEILPSSNARIKDAAVDNASVGNLTDQDFASKRPKLIWLNFLLTAAIMVAIVLEWLPSAVLFIIGTSLGLLINYPKLTDQRERIASHAPTALAVVSMVLAAGIFAGIFKGTLMSEEMAKTLVAVIPDKLGQFMAIITAIISAPGIFLLGPDGFYFGILPILAETAASYGIDPLAIGTASLYGTPFGVMGPLVASVYLLIQITGISLGDLHKHTAKWAVGIVAIYIIVGVFTGTISF</sequence>
<evidence type="ECO:0000259" key="7">
    <source>
        <dbReference type="Pfam" id="PF03600"/>
    </source>
</evidence>
<keyword evidence="9" id="KW-1185">Reference proteome</keyword>
<organism evidence="8 9">
    <name type="scientific">Pseudobacillus wudalianchiensis</name>
    <dbReference type="NCBI Taxonomy" id="1743143"/>
    <lineage>
        <taxon>Bacteria</taxon>
        <taxon>Bacillati</taxon>
        <taxon>Bacillota</taxon>
        <taxon>Bacilli</taxon>
        <taxon>Bacillales</taxon>
        <taxon>Bacillaceae</taxon>
        <taxon>Pseudobacillus</taxon>
    </lineage>
</organism>
<evidence type="ECO:0000313" key="9">
    <source>
        <dbReference type="Proteomes" id="UP000092578"/>
    </source>
</evidence>
<proteinExistence type="predicted"/>
<feature type="transmembrane region" description="Helical" evidence="6">
    <location>
        <begin position="365"/>
        <end position="386"/>
    </location>
</feature>
<feature type="domain" description="Citrate transporter-like" evidence="7">
    <location>
        <begin position="14"/>
        <end position="380"/>
    </location>
</feature>
<feature type="transmembrane region" description="Helical" evidence="6">
    <location>
        <begin position="294"/>
        <end position="314"/>
    </location>
</feature>
<name>A0A1B9B6T4_9BACI</name>
<comment type="caution">
    <text evidence="8">The sequence shown here is derived from an EMBL/GenBank/DDBJ whole genome shotgun (WGS) entry which is preliminary data.</text>
</comment>
<dbReference type="GO" id="GO:0016020">
    <property type="term" value="C:membrane"/>
    <property type="evidence" value="ECO:0007669"/>
    <property type="project" value="UniProtKB-SubCell"/>
</dbReference>
<dbReference type="Proteomes" id="UP000092578">
    <property type="component" value="Unassembled WGS sequence"/>
</dbReference>
<evidence type="ECO:0000256" key="6">
    <source>
        <dbReference type="SAM" id="Phobius"/>
    </source>
</evidence>
<dbReference type="Pfam" id="PF03600">
    <property type="entry name" value="CitMHS"/>
    <property type="match status" value="1"/>
</dbReference>
<evidence type="ECO:0000256" key="5">
    <source>
        <dbReference type="ARBA" id="ARBA00023136"/>
    </source>
</evidence>
<accession>A0A1B9B6T4</accession>
<dbReference type="RefSeq" id="WP_065409780.1">
    <property type="nucleotide sequence ID" value="NZ_MAYT01000005.1"/>
</dbReference>
<dbReference type="InterPro" id="IPR004680">
    <property type="entry name" value="Cit_transptr-like_dom"/>
</dbReference>
<feature type="transmembrane region" description="Helical" evidence="6">
    <location>
        <begin position="241"/>
        <end position="258"/>
    </location>
</feature>
<evidence type="ECO:0000256" key="4">
    <source>
        <dbReference type="ARBA" id="ARBA00022989"/>
    </source>
</evidence>
<comment type="subcellular location">
    <subcellularLocation>
        <location evidence="1">Membrane</location>
        <topology evidence="1">Multi-pass membrane protein</topology>
    </subcellularLocation>
</comment>
<evidence type="ECO:0000256" key="1">
    <source>
        <dbReference type="ARBA" id="ARBA00004141"/>
    </source>
</evidence>
<feature type="transmembrane region" description="Helical" evidence="6">
    <location>
        <begin position="137"/>
        <end position="157"/>
    </location>
</feature>
<keyword evidence="5 6" id="KW-0472">Membrane</keyword>
<keyword evidence="3 6" id="KW-0812">Transmembrane</keyword>
<dbReference type="AlphaFoldDB" id="A0A1B9B6T4"/>
<keyword evidence="4 6" id="KW-1133">Transmembrane helix</keyword>
<dbReference type="InterPro" id="IPR014738">
    <property type="entry name" value="Citrate_transporter"/>
</dbReference>
<feature type="transmembrane region" description="Helical" evidence="6">
    <location>
        <begin position="264"/>
        <end position="282"/>
    </location>
</feature>
<keyword evidence="2" id="KW-0813">Transport</keyword>
<evidence type="ECO:0000256" key="3">
    <source>
        <dbReference type="ARBA" id="ARBA00022692"/>
    </source>
</evidence>
<feature type="transmembrane region" description="Helical" evidence="6">
    <location>
        <begin position="392"/>
        <end position="414"/>
    </location>
</feature>
<dbReference type="GO" id="GO:0015137">
    <property type="term" value="F:citrate transmembrane transporter activity"/>
    <property type="evidence" value="ECO:0007669"/>
    <property type="project" value="InterPro"/>
</dbReference>
<feature type="transmembrane region" description="Helical" evidence="6">
    <location>
        <begin position="22"/>
        <end position="41"/>
    </location>
</feature>
<protein>
    <submittedName>
        <fullName evidence="8">Citrate transporter</fullName>
    </submittedName>
</protein>
<reference evidence="9" key="1">
    <citation type="submission" date="2016-05" db="EMBL/GenBank/DDBJ databases">
        <authorList>
            <person name="Liu B."/>
            <person name="Wang J."/>
            <person name="Zhu Y."/>
            <person name="Liu G."/>
            <person name="Chen Q."/>
            <person name="Chen Z."/>
            <person name="Lan J."/>
            <person name="Che J."/>
            <person name="Ge C."/>
            <person name="Shi H."/>
            <person name="Pan Z."/>
            <person name="Liu X."/>
        </authorList>
    </citation>
    <scope>NUCLEOTIDE SEQUENCE [LARGE SCALE GENOMIC DNA]</scope>
    <source>
        <strain evidence="9">FJAT-27215</strain>
    </source>
</reference>
<gene>
    <name evidence="8" type="ORF">A8F95_19770</name>
</gene>
<feature type="transmembrane region" description="Helical" evidence="6">
    <location>
        <begin position="421"/>
        <end position="439"/>
    </location>
</feature>
<feature type="transmembrane region" description="Helical" evidence="6">
    <location>
        <begin position="334"/>
        <end position="353"/>
    </location>
</feature>
<dbReference type="NCBIfam" id="TIGR00784">
    <property type="entry name" value="citMHS"/>
    <property type="match status" value="1"/>
</dbReference>
<evidence type="ECO:0000256" key="2">
    <source>
        <dbReference type="ARBA" id="ARBA00022448"/>
    </source>
</evidence>
<feature type="transmembrane region" description="Helical" evidence="6">
    <location>
        <begin position="177"/>
        <end position="195"/>
    </location>
</feature>
<dbReference type="EMBL" id="MAYT01000005">
    <property type="protein sequence ID" value="OCA91805.1"/>
    <property type="molecule type" value="Genomic_DNA"/>
</dbReference>